<dbReference type="GO" id="GO:0000978">
    <property type="term" value="F:RNA polymerase II cis-regulatory region sequence-specific DNA binding"/>
    <property type="evidence" value="ECO:0007669"/>
    <property type="project" value="TreeGrafter"/>
</dbReference>
<comment type="function">
    <text evidence="15">Transcriptional repressor involved in organogenesis. Plays an essential role in ureteric bud invasion during kidney development.</text>
</comment>
<feature type="domain" description="C2H2-type" evidence="20">
    <location>
        <begin position="734"/>
        <end position="761"/>
    </location>
</feature>
<dbReference type="FunFam" id="3.30.160.60:FF:000215">
    <property type="entry name" value="Spalt-like transcription factor 3"/>
    <property type="match status" value="1"/>
</dbReference>
<dbReference type="InterPro" id="IPR051565">
    <property type="entry name" value="Sal_C2H2-zinc-finger"/>
</dbReference>
<feature type="domain" description="C2H2-type" evidence="20">
    <location>
        <begin position="1072"/>
        <end position="1099"/>
    </location>
</feature>
<dbReference type="InterPro" id="IPR013087">
    <property type="entry name" value="Znf_C2H2_type"/>
</dbReference>
<dbReference type="GO" id="GO:0000122">
    <property type="term" value="P:negative regulation of transcription by RNA polymerase II"/>
    <property type="evidence" value="ECO:0007669"/>
    <property type="project" value="UniProtKB-ARBA"/>
</dbReference>
<dbReference type="PANTHER" id="PTHR23233:SF51">
    <property type="entry name" value="SAL-LIKE PROTEIN 1"/>
    <property type="match status" value="1"/>
</dbReference>
<dbReference type="OrthoDB" id="8749569at2759"/>
<keyword evidence="22" id="KW-1185">Reference proteome</keyword>
<feature type="compositionally biased region" description="Polar residues" evidence="19">
    <location>
        <begin position="622"/>
        <end position="632"/>
    </location>
</feature>
<evidence type="ECO:0000256" key="2">
    <source>
        <dbReference type="ARBA" id="ARBA00022491"/>
    </source>
</evidence>
<dbReference type="PANTHER" id="PTHR23233">
    <property type="entry name" value="SAL-LIKE PROTEIN"/>
    <property type="match status" value="1"/>
</dbReference>
<evidence type="ECO:0000256" key="15">
    <source>
        <dbReference type="ARBA" id="ARBA00053244"/>
    </source>
</evidence>
<dbReference type="FunFam" id="3.30.160.60:FF:000079">
    <property type="entry name" value="Spalt-like transcription factor 3"/>
    <property type="match status" value="1"/>
</dbReference>
<feature type="domain" description="C2H2-type" evidence="20">
    <location>
        <begin position="702"/>
        <end position="729"/>
    </location>
</feature>
<evidence type="ECO:0000313" key="22">
    <source>
        <dbReference type="Proteomes" id="UP000824219"/>
    </source>
</evidence>
<feature type="domain" description="C2H2-type" evidence="20">
    <location>
        <begin position="973"/>
        <end position="995"/>
    </location>
</feature>
<accession>A0A9D3NKH5</accession>
<dbReference type="GO" id="GO:0045944">
    <property type="term" value="P:positive regulation of transcription by RNA polymerase II"/>
    <property type="evidence" value="ECO:0007669"/>
    <property type="project" value="UniProtKB-ARBA"/>
</dbReference>
<dbReference type="FunFam" id="3.30.160.60:FF:000341">
    <property type="entry name" value="Spalt-like transcription factor 1"/>
    <property type="match status" value="1"/>
</dbReference>
<dbReference type="GO" id="GO:0000981">
    <property type="term" value="F:DNA-binding transcription factor activity, RNA polymerase II-specific"/>
    <property type="evidence" value="ECO:0007669"/>
    <property type="project" value="TreeGrafter"/>
</dbReference>
<dbReference type="GO" id="GO:0008270">
    <property type="term" value="F:zinc ion binding"/>
    <property type="evidence" value="ECO:0007669"/>
    <property type="project" value="UniProtKB-KW"/>
</dbReference>
<dbReference type="Proteomes" id="UP000824219">
    <property type="component" value="Linkage Group LG14"/>
</dbReference>
<dbReference type="SUPFAM" id="SSF57667">
    <property type="entry name" value="beta-beta-alpha zinc fingers"/>
    <property type="match status" value="4"/>
</dbReference>
<dbReference type="PROSITE" id="PS50157">
    <property type="entry name" value="ZINC_FINGER_C2H2_2"/>
    <property type="match status" value="9"/>
</dbReference>
<evidence type="ECO:0000256" key="14">
    <source>
        <dbReference type="ARBA" id="ARBA00038474"/>
    </source>
</evidence>
<evidence type="ECO:0000256" key="5">
    <source>
        <dbReference type="ARBA" id="ARBA00022723"/>
    </source>
</evidence>
<feature type="domain" description="C2H2-type" evidence="20">
    <location>
        <begin position="460"/>
        <end position="487"/>
    </location>
</feature>
<dbReference type="GO" id="GO:0035295">
    <property type="term" value="P:tube development"/>
    <property type="evidence" value="ECO:0007669"/>
    <property type="project" value="UniProtKB-ARBA"/>
</dbReference>
<protein>
    <recommendedName>
        <fullName evidence="17">Sal-like protein 1</fullName>
    </recommendedName>
</protein>
<keyword evidence="10" id="KW-0805">Transcription regulation</keyword>
<evidence type="ECO:0000256" key="6">
    <source>
        <dbReference type="ARBA" id="ARBA00022737"/>
    </source>
</evidence>
<evidence type="ECO:0000256" key="9">
    <source>
        <dbReference type="ARBA" id="ARBA00022843"/>
    </source>
</evidence>
<dbReference type="Gene3D" id="3.30.160.60">
    <property type="entry name" value="Classic Zinc Finger"/>
    <property type="match status" value="8"/>
</dbReference>
<evidence type="ECO:0000256" key="10">
    <source>
        <dbReference type="ARBA" id="ARBA00023015"/>
    </source>
</evidence>
<comment type="similarity">
    <text evidence="14">Belongs to the sal C2H2-type zinc-finger protein family.</text>
</comment>
<comment type="caution">
    <text evidence="21">The sequence shown here is derived from an EMBL/GenBank/DDBJ whole genome shotgun (WGS) entry which is preliminary data.</text>
</comment>
<dbReference type="EMBL" id="JAHKSW010000014">
    <property type="protein sequence ID" value="KAG7323922.1"/>
    <property type="molecule type" value="Genomic_DNA"/>
</dbReference>
<comment type="subunit">
    <text evidence="16">May associate with NuRD histone deacetylase complex (HDAC). Interacts with components of HDAC complex including HDAC1, HDAC2, RBBP4, RBPP7, MTA1 and MTA2. Interacts with CCNQ. Interacts with NSD2 (via PHD-type zinc fingers 1, 2 and 3).</text>
</comment>
<keyword evidence="8" id="KW-0862">Zinc</keyword>
<keyword evidence="2" id="KW-0678">Repressor</keyword>
<name>A0A9D3NKH5_9TELE</name>
<evidence type="ECO:0000256" key="11">
    <source>
        <dbReference type="ARBA" id="ARBA00023125"/>
    </source>
</evidence>
<feature type="region of interest" description="Disordered" evidence="19">
    <location>
        <begin position="1197"/>
        <end position="1216"/>
    </location>
</feature>
<feature type="domain" description="C2H2-type" evidence="20">
    <location>
        <begin position="1100"/>
        <end position="1122"/>
    </location>
</feature>
<keyword evidence="12" id="KW-0804">Transcription</keyword>
<keyword evidence="9" id="KW-0832">Ubl conjugation</keyword>
<evidence type="ECO:0000256" key="17">
    <source>
        <dbReference type="ARBA" id="ARBA00069282"/>
    </source>
</evidence>
<feature type="domain" description="C2H2-type" evidence="20">
    <location>
        <begin position="432"/>
        <end position="459"/>
    </location>
</feature>
<dbReference type="GO" id="GO:0007507">
    <property type="term" value="P:heart development"/>
    <property type="evidence" value="ECO:0007669"/>
    <property type="project" value="UniProtKB-ARBA"/>
</dbReference>
<dbReference type="FunFam" id="3.30.160.60:FF:000025">
    <property type="entry name" value="Spalt-like transcription factor 1"/>
    <property type="match status" value="1"/>
</dbReference>
<dbReference type="FunFam" id="3.30.160.60:FF:000689">
    <property type="entry name" value="Spalt like transcription factor 1"/>
    <property type="match status" value="1"/>
</dbReference>
<keyword evidence="6" id="KW-0677">Repeat</keyword>
<feature type="compositionally biased region" description="Low complexity" evidence="19">
    <location>
        <begin position="74"/>
        <end position="89"/>
    </location>
</feature>
<keyword evidence="3" id="KW-1017">Isopeptide bond</keyword>
<evidence type="ECO:0000259" key="20">
    <source>
        <dbReference type="PROSITE" id="PS50157"/>
    </source>
</evidence>
<dbReference type="GO" id="GO:0003337">
    <property type="term" value="P:mesenchymal to epithelial transition involved in metanephros morphogenesis"/>
    <property type="evidence" value="ECO:0007669"/>
    <property type="project" value="UniProtKB-ARBA"/>
</dbReference>
<dbReference type="FunFam" id="3.30.160.60:FF:000260">
    <property type="entry name" value="Spalt-like transcription factor 1"/>
    <property type="match status" value="1"/>
</dbReference>
<dbReference type="CDD" id="cd20908">
    <property type="entry name" value="SUF4-like"/>
    <property type="match status" value="1"/>
</dbReference>
<evidence type="ECO:0000313" key="21">
    <source>
        <dbReference type="EMBL" id="KAG7323922.1"/>
    </source>
</evidence>
<gene>
    <name evidence="21" type="ORF">KOW79_011938</name>
</gene>
<feature type="region of interest" description="Disordered" evidence="19">
    <location>
        <begin position="71"/>
        <end position="101"/>
    </location>
</feature>
<feature type="compositionally biased region" description="Polar residues" evidence="19">
    <location>
        <begin position="347"/>
        <end position="358"/>
    </location>
</feature>
<dbReference type="GO" id="GO:0009966">
    <property type="term" value="P:regulation of signal transduction"/>
    <property type="evidence" value="ECO:0007669"/>
    <property type="project" value="UniProtKB-ARBA"/>
</dbReference>
<evidence type="ECO:0000256" key="8">
    <source>
        <dbReference type="ARBA" id="ARBA00022833"/>
    </source>
</evidence>
<proteinExistence type="inferred from homology"/>
<evidence type="ECO:0000256" key="1">
    <source>
        <dbReference type="ARBA" id="ARBA00004123"/>
    </source>
</evidence>
<keyword evidence="11" id="KW-0238">DNA-binding</keyword>
<evidence type="ECO:0000256" key="7">
    <source>
        <dbReference type="ARBA" id="ARBA00022771"/>
    </source>
</evidence>
<feature type="region of interest" description="Disordered" evidence="19">
    <location>
        <begin position="607"/>
        <end position="632"/>
    </location>
</feature>
<reference evidence="21 22" key="1">
    <citation type="submission" date="2021-06" db="EMBL/GenBank/DDBJ databases">
        <title>Chromosome-level genome assembly of the red-tail catfish (Hemibagrus wyckioides).</title>
        <authorList>
            <person name="Shao F."/>
        </authorList>
    </citation>
    <scope>NUCLEOTIDE SEQUENCE [LARGE SCALE GENOMIC DNA]</scope>
    <source>
        <strain evidence="21">EC202008001</strain>
        <tissue evidence="21">Blood</tissue>
    </source>
</reference>
<evidence type="ECO:0000256" key="18">
    <source>
        <dbReference type="PROSITE-ProRule" id="PRU00042"/>
    </source>
</evidence>
<comment type="subcellular location">
    <subcellularLocation>
        <location evidence="1">Nucleus</location>
    </subcellularLocation>
</comment>
<feature type="domain" description="C2H2-type" evidence="20">
    <location>
        <begin position="945"/>
        <end position="972"/>
    </location>
</feature>
<dbReference type="FunFam" id="3.30.160.60:FF:000708">
    <property type="entry name" value="Sal-like protein 1"/>
    <property type="match status" value="1"/>
</dbReference>
<evidence type="ECO:0000256" key="16">
    <source>
        <dbReference type="ARBA" id="ARBA00062861"/>
    </source>
</evidence>
<dbReference type="PROSITE" id="PS00028">
    <property type="entry name" value="ZINC_FINGER_C2H2_1"/>
    <property type="match status" value="9"/>
</dbReference>
<feature type="region of interest" description="Disordered" evidence="19">
    <location>
        <begin position="331"/>
        <end position="368"/>
    </location>
</feature>
<keyword evidence="5" id="KW-0479">Metal-binding</keyword>
<sequence length="1251" mass="137408">MSRRKQAKPQCVHMDPPLHLDNADFHLNSSVSLPCDVHVCENCCAEFFSVSDLHEHQMNCSQDPLVLIVSEDGSTTSPSSSFTFNSPTHSTDDQTNSTATDDTEGLYDKILEENRKSSPVSDSNSDDVSHFQSDIENNVENQTACTSTLTSAYSTVLPQPDSLPEPGTSSSTSSNVVIENLGSTRVAVAQFPQDVRLNAVINSTGLTNCNMTITSLIERLITVQQQQVLQLKLIEQIRQHILLLSAHNTDTSAPSSTCRGTSEISQTGLLITLSSHLSQQLAEAAGLAQSLVSQSAGITKVRQQHAVLSSGQDSTVLFRVRDLADTDKSKLGIYPSEKQSDHDHDTFPTQLSGTSQSPSPVPADSTPNLTNNLNLPHSPNGNNFFKSSLPSIGAIVEDLNALTALAQQRKGKLPSMTSFGHKRPFDEGLFKHKCRFCAKVFGSDSALQIHLRSHTGERPYKCNICGNRFSTRGNLKVHFQRHKDKYPNIQMNPYPVPEHLDNVPTSTGIPYGMSVLPDKPASKWLDSKPSVTSLPGLLLTSSLPSLPSIIKREAQVVPVGRAASPGVIGLNGFEMFENRNKEESVNDRFPAVNGKYKELKYLSTQTYLDSSGNGSEDHTSRDNASNLTNSSTPILHEDIKPALFGGLPDCMDTSETTKLQRLVENIDKKNPDPNECMICHRVLSCQSALKMHYRTHTGERPFKCKICGRAFTTKGNLKTHYSIHCDVPPVRVQHSCPICQEKYTNAMALQQHIRMHMVKQISSVTLPERDQQSLEHPDTCSVEEKNLDENLSDEYMDITEGFSTSQDAASSQDSLCSFPTSSYTEAEKITPDNNNKYLLNGKVENVSIDEDFLSFKSCFGNEHASQRSKSPVCPENSYSWDSFPKNSSKDSNRFSAFEIHQKSSDAELRSLLQPDLTFNSTPADLLKGGMTIKYSPGEQGNSKNNACDVCNKTFACQSALDIHYRSHTKERPFLCTVCYKGFSTKGNLKQHMLTHQLRDLPLQLSEQARENFVSSPNPSLGHLVYSKIKMEVNSILNKDGRDAVVGMMNSSAPSLTALSAPPAPSRKTFKQHFCRTCGKTFSSSSALQIHERTHTGEKPFACTVCGRAFTTKGNLKVHMGTHMWNGSPARRGRRLSVEGPFTVLKSNPVKFTDTLPKEAVSTSECVGFWNQYVTAPLSTGLALKTNEISVIQNGSIPQASLSDGRGGNSPVGGLTASLDKTMKRDMAWTERTGENGPCVHMTPFIEESSTD</sequence>
<keyword evidence="4" id="KW-0597">Phosphoprotein</keyword>
<keyword evidence="13" id="KW-0539">Nucleus</keyword>
<dbReference type="AlphaFoldDB" id="A0A9D3NKH5"/>
<evidence type="ECO:0000256" key="12">
    <source>
        <dbReference type="ARBA" id="ARBA00023163"/>
    </source>
</evidence>
<evidence type="ECO:0000256" key="19">
    <source>
        <dbReference type="SAM" id="MobiDB-lite"/>
    </source>
</evidence>
<evidence type="ECO:0000256" key="4">
    <source>
        <dbReference type="ARBA" id="ARBA00022553"/>
    </source>
</evidence>
<dbReference type="SMART" id="SM00355">
    <property type="entry name" value="ZnF_C2H2"/>
    <property type="match status" value="10"/>
</dbReference>
<keyword evidence="7 18" id="KW-0863">Zinc-finger</keyword>
<dbReference type="GO" id="GO:0000792">
    <property type="term" value="C:heterochromatin"/>
    <property type="evidence" value="ECO:0007669"/>
    <property type="project" value="UniProtKB-ARBA"/>
</dbReference>
<organism evidence="21 22">
    <name type="scientific">Hemibagrus wyckioides</name>
    <dbReference type="NCBI Taxonomy" id="337641"/>
    <lineage>
        <taxon>Eukaryota</taxon>
        <taxon>Metazoa</taxon>
        <taxon>Chordata</taxon>
        <taxon>Craniata</taxon>
        <taxon>Vertebrata</taxon>
        <taxon>Euteleostomi</taxon>
        <taxon>Actinopterygii</taxon>
        <taxon>Neopterygii</taxon>
        <taxon>Teleostei</taxon>
        <taxon>Ostariophysi</taxon>
        <taxon>Siluriformes</taxon>
        <taxon>Bagridae</taxon>
        <taxon>Hemibagrus</taxon>
    </lineage>
</organism>
<dbReference type="InterPro" id="IPR036236">
    <property type="entry name" value="Znf_C2H2_sf"/>
</dbReference>
<dbReference type="Pfam" id="PF00096">
    <property type="entry name" value="zf-C2H2"/>
    <property type="match status" value="6"/>
</dbReference>
<feature type="domain" description="C2H2-type" evidence="20">
    <location>
        <begin position="674"/>
        <end position="701"/>
    </location>
</feature>
<dbReference type="Pfam" id="PF12874">
    <property type="entry name" value="zf-met"/>
    <property type="match status" value="1"/>
</dbReference>
<evidence type="ECO:0000256" key="13">
    <source>
        <dbReference type="ARBA" id="ARBA00023242"/>
    </source>
</evidence>
<dbReference type="GO" id="GO:0021772">
    <property type="term" value="P:olfactory bulb development"/>
    <property type="evidence" value="ECO:0007669"/>
    <property type="project" value="UniProtKB-ARBA"/>
</dbReference>
<dbReference type="GO" id="GO:0005654">
    <property type="term" value="C:nucleoplasm"/>
    <property type="evidence" value="ECO:0007669"/>
    <property type="project" value="UniProtKB-ARBA"/>
</dbReference>
<evidence type="ECO:0000256" key="3">
    <source>
        <dbReference type="ARBA" id="ARBA00022499"/>
    </source>
</evidence>
<dbReference type="FunFam" id="3.30.160.60:FF:000302">
    <property type="entry name" value="Spalt-like transcription factor 1"/>
    <property type="match status" value="1"/>
</dbReference>